<name>A0A430M150_9HYPO</name>
<proteinExistence type="predicted"/>
<keyword evidence="2" id="KW-1185">Reference proteome</keyword>
<dbReference type="AlphaFoldDB" id="A0A430M150"/>
<organism evidence="1 2">
    <name type="scientific">Fusarium euwallaceae</name>
    <dbReference type="NCBI Taxonomy" id="1147111"/>
    <lineage>
        <taxon>Eukaryota</taxon>
        <taxon>Fungi</taxon>
        <taxon>Dikarya</taxon>
        <taxon>Ascomycota</taxon>
        <taxon>Pezizomycotina</taxon>
        <taxon>Sordariomycetes</taxon>
        <taxon>Hypocreomycetidae</taxon>
        <taxon>Hypocreales</taxon>
        <taxon>Nectriaceae</taxon>
        <taxon>Fusarium</taxon>
        <taxon>Fusarium solani species complex</taxon>
    </lineage>
</organism>
<accession>A0A430M150</accession>
<protein>
    <submittedName>
        <fullName evidence="1">Uncharacterized protein</fullName>
    </submittedName>
</protein>
<evidence type="ECO:0000313" key="1">
    <source>
        <dbReference type="EMBL" id="RTE81728.1"/>
    </source>
</evidence>
<comment type="caution">
    <text evidence="1">The sequence shown here is derived from an EMBL/GenBank/DDBJ whole genome shotgun (WGS) entry which is preliminary data.</text>
</comment>
<dbReference type="Proteomes" id="UP000287124">
    <property type="component" value="Unassembled WGS sequence"/>
</dbReference>
<sequence length="102" mass="11368">MCQLHSLTTNITSTMADDCLGHLGLFPQCGICDDVILRHERVIALIGNRSVMITPYSSSYVESVFRISPPNFRMASYVFTSPPAYAHFQYGTRRTPPTCPPV</sequence>
<gene>
    <name evidence="1" type="ORF">BHE90_003794</name>
</gene>
<dbReference type="EMBL" id="MIKF01000036">
    <property type="protein sequence ID" value="RTE81728.1"/>
    <property type="molecule type" value="Genomic_DNA"/>
</dbReference>
<reference evidence="1 2" key="1">
    <citation type="submission" date="2017-06" db="EMBL/GenBank/DDBJ databases">
        <title>Comparative genomic analysis of Ambrosia Fusariam Clade fungi.</title>
        <authorList>
            <person name="Stajich J.E."/>
            <person name="Carrillo J."/>
            <person name="Kijimoto T."/>
            <person name="Eskalen A."/>
            <person name="O'Donnell K."/>
            <person name="Kasson M."/>
        </authorList>
    </citation>
    <scope>NUCLEOTIDE SEQUENCE [LARGE SCALE GENOMIC DNA]</scope>
    <source>
        <strain evidence="1 2">UCR1854</strain>
    </source>
</reference>
<evidence type="ECO:0000313" key="2">
    <source>
        <dbReference type="Proteomes" id="UP000287124"/>
    </source>
</evidence>